<dbReference type="Gene3D" id="2.40.10.10">
    <property type="entry name" value="Trypsin-like serine proteases"/>
    <property type="match status" value="6"/>
</dbReference>
<dbReference type="Gene3D" id="3.30.1640.30">
    <property type="match status" value="3"/>
</dbReference>
<feature type="domain" description="Clip" evidence="13">
    <location>
        <begin position="372"/>
        <end position="430"/>
    </location>
</feature>
<dbReference type="InterPro" id="IPR051487">
    <property type="entry name" value="Ser/Thr_Proteases_Immune/Dev"/>
</dbReference>
<keyword evidence="14" id="KW-1185">Reference proteome</keyword>
<evidence type="ECO:0000256" key="2">
    <source>
        <dbReference type="ARBA" id="ARBA00022729"/>
    </source>
</evidence>
<feature type="region of interest" description="Disordered" evidence="10">
    <location>
        <begin position="712"/>
        <end position="739"/>
    </location>
</feature>
<sequence length="1102" mass="123113">MFRTSCCFLLIVVSAFFACTAVGQQYASECTLPNRQTGHCMPVKSCRPIYETFLRAKAENRKLSADEVANLQKFFCGTISNTVHVCCAATDIQLNADGLEILKKQEQCGVLTGNKVSNGVEAALFSFPWMALLVYNDTRDPYKCGGSLISERYVLTAAHCLKPDLHLVRLGEHRISTERDCLPNGLVCAPPVENIEIELAIPNYSFRRFSHDIALLRLKRAVQYQKHIKPICLPIYDELRPKRYPEYVISGWGRTDKAAISDVLMAAVIPFVELPECQTVLQKYRLRSRLNESHICAGNRNLVDSCDGDSGGPLGYKDMYNGHPRFIQFGVVAFGVNLCGEGDSPNVYTNVSHYLQWITDNISNGLCEYGSPCTTTDNVAGICVPVKSCKPAFDFFAQLRESGRVITFSEREEIQSLHCGTFRGVAHICCDPSKLQLNPDGVSLLEKQKCGIYLTNRVTYGYEAKLMGYPWMALLVYDDERDPYKCGGSLISEQHVLTAAHCVRGRESSIMYVRLGEHRKSTAIDCVKLGPKTTCAPEPLEVGIQDFILHENYRSVYNDIALLRLERKVAPDVHIKPICLPIYENLRSLEHEQYVISGWGRTETGASSDVLRVAIVPHVDVATCQNYLRPFGLTYQLNSTHICAGAKNLVDTCKGDSGGPLGYTDIYNGSSRFVQYGVVSVGVSNCGERNVPGIYANVSHYMQWITDHIHEDDTSPKTTVAPRESPETTEINSRSQEEPCLTPLNSSGFCVPYSKCSLFQQWDIKYGGNLPPTIQEYIKRAQCPKTDDNLILYCCEPETIVTAPIKERSGNGLNLYLNPMQDFHSQLNVEGFDILSGQRCGTDNGNRIAGGNITMLAEFPWMALLIYQGPSGEEFRCGGSLITNRYVLTAAHCLRIAYPLIGVRLGEYNTSTEEDCMKMGPKLKCNPPAENFGVETTILHPEYNRRERVNDIALIKLDRNVEFKKHIEPICLPIYSNIVWTQTDDDFLIAGWGYMEDGHASDVLLKAQIKQLPINKCSEAYSIDASKFRYLCAGDEELGRDTCRGDSGGPLIQFAPYNNRRRFIQYGVVAIGRNACKLTSTLPGAYTHVSYYMPWITHNIVN</sequence>
<keyword evidence="4 9" id="KW-0720">Serine protease</keyword>
<proteinExistence type="inferred from homology"/>
<keyword evidence="1 9" id="KW-0645">Protease</keyword>
<dbReference type="InterPro" id="IPR001314">
    <property type="entry name" value="Peptidase_S1A"/>
</dbReference>
<dbReference type="Pfam" id="PF00089">
    <property type="entry name" value="Trypsin"/>
    <property type="match status" value="3"/>
</dbReference>
<evidence type="ECO:0000313" key="15">
    <source>
        <dbReference type="RefSeq" id="XP_058981502.1"/>
    </source>
</evidence>
<dbReference type="RefSeq" id="XP_058981502.1">
    <property type="nucleotide sequence ID" value="XM_059125519.1"/>
</dbReference>
<evidence type="ECO:0000259" key="13">
    <source>
        <dbReference type="PROSITE" id="PS51888"/>
    </source>
</evidence>
<feature type="chain" id="PRO_5047121270" evidence="11">
    <location>
        <begin position="24"/>
        <end position="1102"/>
    </location>
</feature>
<gene>
    <name evidence="15" type="primary">LOC131803803</name>
</gene>
<dbReference type="PANTHER" id="PTHR24256">
    <property type="entry name" value="TRYPTASE-RELATED"/>
    <property type="match status" value="1"/>
</dbReference>
<keyword evidence="7" id="KW-1015">Disulfide bond</keyword>
<dbReference type="Proteomes" id="UP001652621">
    <property type="component" value="Unplaced"/>
</dbReference>
<dbReference type="SMART" id="SM00020">
    <property type="entry name" value="Tryp_SPc"/>
    <property type="match status" value="3"/>
</dbReference>
<dbReference type="PROSITE" id="PS51257">
    <property type="entry name" value="PROKAR_LIPOPROTEIN"/>
    <property type="match status" value="1"/>
</dbReference>
<keyword evidence="2 11" id="KW-0732">Signal</keyword>
<dbReference type="Pfam" id="PF12032">
    <property type="entry name" value="CLIP"/>
    <property type="match status" value="3"/>
</dbReference>
<organism evidence="14 15">
    <name type="scientific">Musca domestica</name>
    <name type="common">House fly</name>
    <dbReference type="NCBI Taxonomy" id="7370"/>
    <lineage>
        <taxon>Eukaryota</taxon>
        <taxon>Metazoa</taxon>
        <taxon>Ecdysozoa</taxon>
        <taxon>Arthropoda</taxon>
        <taxon>Hexapoda</taxon>
        <taxon>Insecta</taxon>
        <taxon>Pterygota</taxon>
        <taxon>Neoptera</taxon>
        <taxon>Endopterygota</taxon>
        <taxon>Diptera</taxon>
        <taxon>Brachycera</taxon>
        <taxon>Muscomorpha</taxon>
        <taxon>Muscoidea</taxon>
        <taxon>Muscidae</taxon>
        <taxon>Musca</taxon>
    </lineage>
</organism>
<dbReference type="PROSITE" id="PS50240">
    <property type="entry name" value="TRYPSIN_DOM"/>
    <property type="match status" value="3"/>
</dbReference>
<evidence type="ECO:0000256" key="9">
    <source>
        <dbReference type="RuleBase" id="RU363034"/>
    </source>
</evidence>
<dbReference type="CDD" id="cd00190">
    <property type="entry name" value="Tryp_SPc"/>
    <property type="match status" value="3"/>
</dbReference>
<reference evidence="15" key="1">
    <citation type="submission" date="2025-08" db="UniProtKB">
        <authorList>
            <consortium name="RefSeq"/>
        </authorList>
    </citation>
    <scope>IDENTIFICATION</scope>
    <source>
        <strain evidence="15">Aabys</strain>
        <tissue evidence="15">Whole body</tissue>
    </source>
</reference>
<keyword evidence="3 9" id="KW-0378">Hydrolase</keyword>
<dbReference type="PROSITE" id="PS00135">
    <property type="entry name" value="TRYPSIN_SER"/>
    <property type="match status" value="1"/>
</dbReference>
<dbReference type="SUPFAM" id="SSF50494">
    <property type="entry name" value="Trypsin-like serine proteases"/>
    <property type="match status" value="3"/>
</dbReference>
<feature type="domain" description="Clip" evidence="13">
    <location>
        <begin position="29"/>
        <end position="87"/>
    </location>
</feature>
<evidence type="ECO:0000256" key="11">
    <source>
        <dbReference type="SAM" id="SignalP"/>
    </source>
</evidence>
<keyword evidence="5" id="KW-0106">Calcium</keyword>
<feature type="signal peptide" evidence="11">
    <location>
        <begin position="1"/>
        <end position="23"/>
    </location>
</feature>
<dbReference type="InterPro" id="IPR033116">
    <property type="entry name" value="TRYPSIN_SER"/>
</dbReference>
<evidence type="ECO:0000256" key="6">
    <source>
        <dbReference type="ARBA" id="ARBA00023145"/>
    </source>
</evidence>
<evidence type="ECO:0000256" key="10">
    <source>
        <dbReference type="SAM" id="MobiDB-lite"/>
    </source>
</evidence>
<dbReference type="InterPro" id="IPR043504">
    <property type="entry name" value="Peptidase_S1_PA_chymotrypsin"/>
</dbReference>
<evidence type="ECO:0000256" key="5">
    <source>
        <dbReference type="ARBA" id="ARBA00022837"/>
    </source>
</evidence>
<dbReference type="InterPro" id="IPR018114">
    <property type="entry name" value="TRYPSIN_HIS"/>
</dbReference>
<keyword evidence="6" id="KW-0865">Zymogen</keyword>
<feature type="domain" description="Peptidase S1" evidence="12">
    <location>
        <begin position="458"/>
        <end position="710"/>
    </location>
</feature>
<evidence type="ECO:0000256" key="4">
    <source>
        <dbReference type="ARBA" id="ARBA00022825"/>
    </source>
</evidence>
<evidence type="ECO:0000259" key="12">
    <source>
        <dbReference type="PROSITE" id="PS50240"/>
    </source>
</evidence>
<feature type="domain" description="Peptidase S1" evidence="12">
    <location>
        <begin position="848"/>
        <end position="1101"/>
    </location>
</feature>
<dbReference type="PROSITE" id="PS00134">
    <property type="entry name" value="TRYPSIN_HIS"/>
    <property type="match status" value="3"/>
</dbReference>
<protein>
    <submittedName>
        <fullName evidence="15">Transmembrane protease serine 9-like</fullName>
    </submittedName>
</protein>
<dbReference type="InterPro" id="IPR038565">
    <property type="entry name" value="CLIP_sf"/>
</dbReference>
<evidence type="ECO:0000256" key="3">
    <source>
        <dbReference type="ARBA" id="ARBA00022801"/>
    </source>
</evidence>
<feature type="domain" description="Peptidase S1" evidence="12">
    <location>
        <begin position="116"/>
        <end position="363"/>
    </location>
</feature>
<accession>A0ABM3V6U7</accession>
<dbReference type="SMART" id="SM00680">
    <property type="entry name" value="CLIP"/>
    <property type="match status" value="2"/>
</dbReference>
<dbReference type="InterPro" id="IPR009003">
    <property type="entry name" value="Peptidase_S1_PA"/>
</dbReference>
<name>A0ABM3V6U7_MUSDO</name>
<evidence type="ECO:0000256" key="1">
    <source>
        <dbReference type="ARBA" id="ARBA00022670"/>
    </source>
</evidence>
<comment type="similarity">
    <text evidence="8">Belongs to the peptidase S1 family. CLIP subfamily.</text>
</comment>
<dbReference type="PRINTS" id="PR00722">
    <property type="entry name" value="CHYMOTRYPSIN"/>
</dbReference>
<dbReference type="GeneID" id="131803803"/>
<evidence type="ECO:0000256" key="8">
    <source>
        <dbReference type="ARBA" id="ARBA00024195"/>
    </source>
</evidence>
<evidence type="ECO:0000256" key="7">
    <source>
        <dbReference type="ARBA" id="ARBA00023157"/>
    </source>
</evidence>
<dbReference type="PROSITE" id="PS51888">
    <property type="entry name" value="CLIP"/>
    <property type="match status" value="2"/>
</dbReference>
<evidence type="ECO:0000313" key="14">
    <source>
        <dbReference type="Proteomes" id="UP001652621"/>
    </source>
</evidence>
<dbReference type="InterPro" id="IPR022700">
    <property type="entry name" value="CLIP"/>
</dbReference>
<dbReference type="InterPro" id="IPR001254">
    <property type="entry name" value="Trypsin_dom"/>
</dbReference>